<sequence length="147" mass="17393">MNIEEEYQNFSLETFDDICNGLEKSMGYEQQGYSLTTLMLYLRPTFLIQHSNEWERGYNILLKHIISKDIPHLRRRKAIGYLAILLDLREDTKINGQNVHLEQRELLMETELYDRGINTIKECRHTSNGPITRRCRAFLENEGVNPF</sequence>
<comment type="caution">
    <text evidence="1">The sequence shown here is derived from an EMBL/GenBank/DDBJ whole genome shotgun (WGS) entry which is preliminary data.</text>
</comment>
<reference evidence="2" key="1">
    <citation type="journal article" date="2015" name="MBio">
        <title>Genome-Resolved Metagenomic Analysis Reveals Roles for Candidate Phyla and Other Microbial Community Members in Biogeochemical Transformations in Oil Reservoirs.</title>
        <authorList>
            <person name="Hu P."/>
            <person name="Tom L."/>
            <person name="Singh A."/>
            <person name="Thomas B.C."/>
            <person name="Baker B.J."/>
            <person name="Piceno Y.M."/>
            <person name="Andersen G.L."/>
            <person name="Banfield J.F."/>
        </authorList>
    </citation>
    <scope>NUCLEOTIDE SEQUENCE [LARGE SCALE GENOMIC DNA]</scope>
</reference>
<evidence type="ECO:0000313" key="2">
    <source>
        <dbReference type="Proteomes" id="UP000053904"/>
    </source>
</evidence>
<proteinExistence type="predicted"/>
<accession>A0A101HI82</accession>
<organism evidence="1 2">
    <name type="scientific">candidate division WS6 bacterium 34_10</name>
    <dbReference type="NCBI Taxonomy" id="1641389"/>
    <lineage>
        <taxon>Bacteria</taxon>
        <taxon>Candidatus Dojkabacteria</taxon>
    </lineage>
</organism>
<protein>
    <submittedName>
        <fullName evidence="1">Uncharacterized protein</fullName>
    </submittedName>
</protein>
<dbReference type="AlphaFoldDB" id="A0A101HI82"/>
<name>A0A101HI82_9BACT</name>
<gene>
    <name evidence="1" type="ORF">XD93_0393</name>
</gene>
<evidence type="ECO:0000313" key="1">
    <source>
        <dbReference type="EMBL" id="KUK77331.1"/>
    </source>
</evidence>
<dbReference type="Proteomes" id="UP000053904">
    <property type="component" value="Unassembled WGS sequence"/>
</dbReference>
<dbReference type="EMBL" id="LGGO01000043">
    <property type="protein sequence ID" value="KUK77331.1"/>
    <property type="molecule type" value="Genomic_DNA"/>
</dbReference>